<evidence type="ECO:0000256" key="1">
    <source>
        <dbReference type="ARBA" id="ARBA00006082"/>
    </source>
</evidence>
<comment type="function">
    <text evidence="4">This protein is involved in the repair of mismatches in DNA. It is required for dam-dependent methyl-directed DNA mismatch repair. May act as a 'molecular matchmaker', a protein that promotes the formation of a stable complex between two or more DNA-binding proteins in an ATP-dependent manner without itself being part of a final effector complex.</text>
</comment>
<dbReference type="PROSITE" id="PS00058">
    <property type="entry name" value="DNA_MISMATCH_REPAIR_1"/>
    <property type="match status" value="1"/>
</dbReference>
<dbReference type="InterPro" id="IPR014790">
    <property type="entry name" value="MutL_C"/>
</dbReference>
<comment type="similarity">
    <text evidence="1 4">Belongs to the DNA mismatch repair MutL/HexB family.</text>
</comment>
<dbReference type="InterPro" id="IPR037198">
    <property type="entry name" value="MutL_C_sf"/>
</dbReference>
<dbReference type="GO" id="GO:0016887">
    <property type="term" value="F:ATP hydrolysis activity"/>
    <property type="evidence" value="ECO:0007669"/>
    <property type="project" value="InterPro"/>
</dbReference>
<feature type="domain" description="DNA mismatch repair protein S5" evidence="7">
    <location>
        <begin position="211"/>
        <end position="329"/>
    </location>
</feature>
<dbReference type="InterPro" id="IPR042121">
    <property type="entry name" value="MutL_C_regsub"/>
</dbReference>
<dbReference type="GO" id="GO:0006298">
    <property type="term" value="P:mismatch repair"/>
    <property type="evidence" value="ECO:0007669"/>
    <property type="project" value="UniProtKB-UniRule"/>
</dbReference>
<evidence type="ECO:0000256" key="4">
    <source>
        <dbReference type="HAMAP-Rule" id="MF_00149"/>
    </source>
</evidence>
<evidence type="ECO:0000313" key="8">
    <source>
        <dbReference type="EMBL" id="PIR94366.1"/>
    </source>
</evidence>
<organism evidence="8 9">
    <name type="scientific">Candidatus Falkowbacteria bacterium CG10_big_fil_rev_8_21_14_0_10_39_11</name>
    <dbReference type="NCBI Taxonomy" id="1974565"/>
    <lineage>
        <taxon>Bacteria</taxon>
        <taxon>Candidatus Falkowiibacteriota</taxon>
    </lineage>
</organism>
<keyword evidence="3 4" id="KW-0234">DNA repair</keyword>
<dbReference type="GO" id="GO:0030983">
    <property type="term" value="F:mismatched DNA binding"/>
    <property type="evidence" value="ECO:0007669"/>
    <property type="project" value="InterPro"/>
</dbReference>
<dbReference type="InterPro" id="IPR002099">
    <property type="entry name" value="MutL/Mlh/PMS"/>
</dbReference>
<dbReference type="Gene3D" id="3.30.230.10">
    <property type="match status" value="1"/>
</dbReference>
<evidence type="ECO:0000256" key="2">
    <source>
        <dbReference type="ARBA" id="ARBA00022763"/>
    </source>
</evidence>
<feature type="region of interest" description="Disordered" evidence="5">
    <location>
        <begin position="357"/>
        <end position="382"/>
    </location>
</feature>
<dbReference type="HAMAP" id="MF_00149">
    <property type="entry name" value="DNA_mis_repair"/>
    <property type="match status" value="1"/>
</dbReference>
<dbReference type="InterPro" id="IPR042120">
    <property type="entry name" value="MutL_C_dimsub"/>
</dbReference>
<dbReference type="GO" id="GO:0032300">
    <property type="term" value="C:mismatch repair complex"/>
    <property type="evidence" value="ECO:0007669"/>
    <property type="project" value="InterPro"/>
</dbReference>
<dbReference type="Gene3D" id="3.30.1540.20">
    <property type="entry name" value="MutL, C-terminal domain, dimerisation subdomain"/>
    <property type="match status" value="1"/>
</dbReference>
<dbReference type="PANTHER" id="PTHR10073:SF12">
    <property type="entry name" value="DNA MISMATCH REPAIR PROTEIN MLH1"/>
    <property type="match status" value="1"/>
</dbReference>
<dbReference type="InterPro" id="IPR014762">
    <property type="entry name" value="DNA_mismatch_repair_CS"/>
</dbReference>
<dbReference type="PANTHER" id="PTHR10073">
    <property type="entry name" value="DNA MISMATCH REPAIR PROTEIN MLH, PMS, MUTL"/>
    <property type="match status" value="1"/>
</dbReference>
<dbReference type="GO" id="GO:0005524">
    <property type="term" value="F:ATP binding"/>
    <property type="evidence" value="ECO:0007669"/>
    <property type="project" value="InterPro"/>
</dbReference>
<dbReference type="EMBL" id="PFAP01000007">
    <property type="protein sequence ID" value="PIR94366.1"/>
    <property type="molecule type" value="Genomic_DNA"/>
</dbReference>
<accession>A0A2H0V5J0</accession>
<comment type="caution">
    <text evidence="8">The sequence shown here is derived from an EMBL/GenBank/DDBJ whole genome shotgun (WGS) entry which is preliminary data.</text>
</comment>
<dbReference type="CDD" id="cd00782">
    <property type="entry name" value="MutL_Trans"/>
    <property type="match status" value="1"/>
</dbReference>
<dbReference type="InterPro" id="IPR014721">
    <property type="entry name" value="Ribsml_uS5_D2-typ_fold_subgr"/>
</dbReference>
<keyword evidence="2 4" id="KW-0227">DNA damage</keyword>
<dbReference type="InterPro" id="IPR036890">
    <property type="entry name" value="HATPase_C_sf"/>
</dbReference>
<protein>
    <recommendedName>
        <fullName evidence="4">DNA mismatch repair protein MutL</fullName>
    </recommendedName>
</protein>
<evidence type="ECO:0000259" key="7">
    <source>
        <dbReference type="SMART" id="SM01340"/>
    </source>
</evidence>
<dbReference type="SMART" id="SM01340">
    <property type="entry name" value="DNA_mis_repair"/>
    <property type="match status" value="1"/>
</dbReference>
<dbReference type="FunFam" id="3.30.565.10:FF:000003">
    <property type="entry name" value="DNA mismatch repair endonuclease MutL"/>
    <property type="match status" value="1"/>
</dbReference>
<dbReference type="Pfam" id="PF01119">
    <property type="entry name" value="DNA_mis_repair"/>
    <property type="match status" value="1"/>
</dbReference>
<dbReference type="Gene3D" id="3.30.1370.100">
    <property type="entry name" value="MutL, C-terminal domain, regulatory subdomain"/>
    <property type="match status" value="1"/>
</dbReference>
<feature type="domain" description="MutL C-terminal dimerisation" evidence="6">
    <location>
        <begin position="414"/>
        <end position="562"/>
    </location>
</feature>
<dbReference type="Pfam" id="PF08676">
    <property type="entry name" value="MutL_C"/>
    <property type="match status" value="1"/>
</dbReference>
<reference evidence="9" key="1">
    <citation type="submission" date="2017-09" db="EMBL/GenBank/DDBJ databases">
        <title>Depth-based differentiation of microbial function through sediment-hosted aquifers and enrichment of novel symbionts in the deep terrestrial subsurface.</title>
        <authorList>
            <person name="Probst A.J."/>
            <person name="Ladd B."/>
            <person name="Jarett J.K."/>
            <person name="Geller-Mcgrath D.E."/>
            <person name="Sieber C.M.K."/>
            <person name="Emerson J.B."/>
            <person name="Anantharaman K."/>
            <person name="Thomas B.C."/>
            <person name="Malmstrom R."/>
            <person name="Stieglmeier M."/>
            <person name="Klingl A."/>
            <person name="Woyke T."/>
            <person name="Ryan C.M."/>
            <person name="Banfield J.F."/>
        </authorList>
    </citation>
    <scope>NUCLEOTIDE SEQUENCE [LARGE SCALE GENOMIC DNA]</scope>
</reference>
<dbReference type="SMART" id="SM00853">
    <property type="entry name" value="MutL_C"/>
    <property type="match status" value="1"/>
</dbReference>
<dbReference type="AlphaFoldDB" id="A0A2H0V5J0"/>
<dbReference type="SUPFAM" id="SSF55874">
    <property type="entry name" value="ATPase domain of HSP90 chaperone/DNA topoisomerase II/histidine kinase"/>
    <property type="match status" value="1"/>
</dbReference>
<evidence type="ECO:0000313" key="9">
    <source>
        <dbReference type="Proteomes" id="UP000229901"/>
    </source>
</evidence>
<evidence type="ECO:0000256" key="3">
    <source>
        <dbReference type="ARBA" id="ARBA00023204"/>
    </source>
</evidence>
<dbReference type="InterPro" id="IPR020568">
    <property type="entry name" value="Ribosomal_Su5_D2-typ_SF"/>
</dbReference>
<dbReference type="NCBIfam" id="TIGR00585">
    <property type="entry name" value="mutl"/>
    <property type="match status" value="1"/>
</dbReference>
<dbReference type="SUPFAM" id="SSF54211">
    <property type="entry name" value="Ribosomal protein S5 domain 2-like"/>
    <property type="match status" value="1"/>
</dbReference>
<proteinExistence type="inferred from homology"/>
<gene>
    <name evidence="4" type="primary">mutL</name>
    <name evidence="8" type="ORF">COT97_01515</name>
</gene>
<dbReference type="GO" id="GO:0140664">
    <property type="term" value="F:ATP-dependent DNA damage sensor activity"/>
    <property type="evidence" value="ECO:0007669"/>
    <property type="project" value="InterPro"/>
</dbReference>
<dbReference type="Pfam" id="PF13589">
    <property type="entry name" value="HATPase_c_3"/>
    <property type="match status" value="1"/>
</dbReference>
<dbReference type="Proteomes" id="UP000229901">
    <property type="component" value="Unassembled WGS sequence"/>
</dbReference>
<dbReference type="InterPro" id="IPR020667">
    <property type="entry name" value="DNA_mismatch_repair_MutL"/>
</dbReference>
<evidence type="ECO:0000259" key="6">
    <source>
        <dbReference type="SMART" id="SM00853"/>
    </source>
</evidence>
<name>A0A2H0V5J0_9BACT</name>
<dbReference type="InterPro" id="IPR013507">
    <property type="entry name" value="DNA_mismatch_S5_2-like"/>
</dbReference>
<dbReference type="Gene3D" id="3.30.565.10">
    <property type="entry name" value="Histidine kinase-like ATPase, C-terminal domain"/>
    <property type="match status" value="1"/>
</dbReference>
<dbReference type="InterPro" id="IPR038973">
    <property type="entry name" value="MutL/Mlh/Pms-like"/>
</dbReference>
<evidence type="ECO:0000256" key="5">
    <source>
        <dbReference type="SAM" id="MobiDB-lite"/>
    </source>
</evidence>
<sequence length="606" mass="68857">MENNNKIRILPQDLINQIAAGEVVERPASVVKELVENSVDAGALNITIEIENGGINLIRIIDDGSGMSPDDARLSIAQHATSKIKSLDDLFAVGTMGFRGEALASISSVSEFSLITKRKGQVSGAQVKVVDNKEEVTEIGAPEGTRIEVRNLFYNVPARKKYLKTAVTEYNHIVDLFLHYSLVFKEINWKLIHNSKTVYNFSATNEHKNRIFYVLGREISENLLTVDYNGVEFKIKGFIGRPQIARNNRKLQYLFVNNRPVSEYVIAKQIKNAFSTLIPNNLYPIYILSLDIDPQAVDVNVHPRKMEVRFSDPAKIYKMVYRIISETLDKNELTKQIHDFESTSEVIFRQRDKFQPSNQTNASWSNQPFFSSPSKPQGTNQLDYVKRGGHESIKTQEHENNGELGEVQDRNYHIIGQVKKSYIIVETGGGLKIYDQHASSERVQFEKLKQEWQAGKVIQQTLLLPEQMEFPPQEVQVLNDNLDFLQTVGFSLEPFGGHSFVMNAVPQLLINKNVKEALNEILGMLIESPNSVGSEKDEMPDSVRRIINMMSCRSAVKFGDELTIDEMYALLDNLDANASQYTCVHGRPCVLEYKYEELEKLFKRRN</sequence>
<dbReference type="SUPFAM" id="SSF118116">
    <property type="entry name" value="DNA mismatch repair protein MutL"/>
    <property type="match status" value="1"/>
</dbReference>
<dbReference type="CDD" id="cd16926">
    <property type="entry name" value="HATPase_MutL-MLH-PMS-like"/>
    <property type="match status" value="1"/>
</dbReference>